<dbReference type="EMBL" id="AATP01000002">
    <property type="protein sequence ID" value="EAU41483.1"/>
    <property type="molecule type" value="Genomic_DNA"/>
</dbReference>
<evidence type="ECO:0000259" key="3">
    <source>
        <dbReference type="PROSITE" id="PS50975"/>
    </source>
</evidence>
<sequence length="402" mass="43540">MEETDPRPTILCAAFSARQIAESARLSGYDALAVDFFADLDLNAAAKRAELVAGHYPDGFTDEDLLAALDRLAEGEEPIGFVYGAGFEDRPQLLQMIANRWPLLGTNAAAVSRLKDPLWFAQVCDRTGVLFPEIALYAPPEDEGWLSKQVGGCGGNHIQWSSAQRPLGGGMARRYAQRFVRGTRYSLAALASRGEIRSLGFSRQWVDASENEPFRYGGAVGPLDPPQAVAQTMRDDLRRIVRSAYESGTALTGLLSADFIVAGKFVYCLEINARFGATVDIFDQPDAPLLKLHLDACAGILPKDLPPYPDAYRASGLAWADAPLSFDESLVWPDWTRDRSSLPHSVEAGEPIATVYAEGETEADAEALFHRRCATLRLGEGQAETGMPPQAAGSSMLAAEAQ</sequence>
<dbReference type="GO" id="GO:0005524">
    <property type="term" value="F:ATP binding"/>
    <property type="evidence" value="ECO:0007669"/>
    <property type="project" value="UniProtKB-UniRule"/>
</dbReference>
<dbReference type="eggNOG" id="COG2232">
    <property type="taxonomic scope" value="Bacteria"/>
</dbReference>
<dbReference type="RefSeq" id="WP_007067858.1">
    <property type="nucleotide sequence ID" value="NZ_DS022272.1"/>
</dbReference>
<dbReference type="InterPro" id="IPR003806">
    <property type="entry name" value="ATP-grasp_PylC-type"/>
</dbReference>
<evidence type="ECO:0000256" key="1">
    <source>
        <dbReference type="PROSITE-ProRule" id="PRU00409"/>
    </source>
</evidence>
<comment type="caution">
    <text evidence="4">The sequence shown here is derived from an EMBL/GenBank/DDBJ whole genome shotgun (WGS) entry which is preliminary data.</text>
</comment>
<dbReference type="InterPro" id="IPR016677">
    <property type="entry name" value="UCP016817_carboligase"/>
</dbReference>
<keyword evidence="1" id="KW-0547">Nucleotide-binding</keyword>
<gene>
    <name evidence="4" type="ORF">FP2506_13659</name>
</gene>
<keyword evidence="1" id="KW-0067">ATP-binding</keyword>
<organism evidence="4 5">
    <name type="scientific">Fulvimarina pelagi HTCC2506</name>
    <dbReference type="NCBI Taxonomy" id="314231"/>
    <lineage>
        <taxon>Bacteria</taxon>
        <taxon>Pseudomonadati</taxon>
        <taxon>Pseudomonadota</taxon>
        <taxon>Alphaproteobacteria</taxon>
        <taxon>Hyphomicrobiales</taxon>
        <taxon>Aurantimonadaceae</taxon>
        <taxon>Fulvimarina</taxon>
    </lineage>
</organism>
<reference evidence="4 5" key="1">
    <citation type="journal article" date="2010" name="J. Bacteriol.">
        <title>Genome sequence of Fulvimarina pelagi HTCC2506T, a Mn(II)-oxidizing alphaproteobacterium possessing an aerobic anoxygenic photosynthetic gene cluster and Xanthorhodopsin.</title>
        <authorList>
            <person name="Kang I."/>
            <person name="Oh H.M."/>
            <person name="Lim S.I."/>
            <person name="Ferriera S."/>
            <person name="Giovannoni S.J."/>
            <person name="Cho J.C."/>
        </authorList>
    </citation>
    <scope>NUCLEOTIDE SEQUENCE [LARGE SCALE GENOMIC DNA]</scope>
    <source>
        <strain evidence="4 5">HTCC2506</strain>
    </source>
</reference>
<accession>Q0G4J8</accession>
<dbReference type="Gene3D" id="3.30.470.20">
    <property type="entry name" value="ATP-grasp fold, B domain"/>
    <property type="match status" value="1"/>
</dbReference>
<name>Q0G4J8_9HYPH</name>
<dbReference type="AlphaFoldDB" id="Q0G4J8"/>
<feature type="region of interest" description="Disordered" evidence="2">
    <location>
        <begin position="380"/>
        <end position="402"/>
    </location>
</feature>
<protein>
    <recommendedName>
        <fullName evidence="3">ATP-grasp domain-containing protein</fullName>
    </recommendedName>
</protein>
<proteinExistence type="predicted"/>
<dbReference type="InterPro" id="IPR011761">
    <property type="entry name" value="ATP-grasp"/>
</dbReference>
<dbReference type="STRING" id="217511.GCA_001463845_02423"/>
<dbReference type="PROSITE" id="PS50975">
    <property type="entry name" value="ATP_GRASP"/>
    <property type="match status" value="1"/>
</dbReference>
<dbReference type="Proteomes" id="UP000004310">
    <property type="component" value="Unassembled WGS sequence"/>
</dbReference>
<dbReference type="PIRSF" id="PIRSF016817">
    <property type="entry name" value="UCP016817_carboligase"/>
    <property type="match status" value="1"/>
</dbReference>
<evidence type="ECO:0000313" key="4">
    <source>
        <dbReference type="EMBL" id="EAU41483.1"/>
    </source>
</evidence>
<feature type="domain" description="ATP-grasp" evidence="3">
    <location>
        <begin position="108"/>
        <end position="298"/>
    </location>
</feature>
<dbReference type="HOGENOM" id="CLU_057102_1_0_5"/>
<keyword evidence="5" id="KW-1185">Reference proteome</keyword>
<evidence type="ECO:0000256" key="2">
    <source>
        <dbReference type="SAM" id="MobiDB-lite"/>
    </source>
</evidence>
<dbReference type="GO" id="GO:0046872">
    <property type="term" value="F:metal ion binding"/>
    <property type="evidence" value="ECO:0007669"/>
    <property type="project" value="InterPro"/>
</dbReference>
<evidence type="ECO:0000313" key="5">
    <source>
        <dbReference type="Proteomes" id="UP000004310"/>
    </source>
</evidence>
<dbReference type="Pfam" id="PF02655">
    <property type="entry name" value="ATP-grasp_3"/>
    <property type="match status" value="1"/>
</dbReference>
<dbReference type="SUPFAM" id="SSF56059">
    <property type="entry name" value="Glutathione synthetase ATP-binding domain-like"/>
    <property type="match status" value="1"/>
</dbReference>